<evidence type="ECO:0000313" key="4">
    <source>
        <dbReference type="Proteomes" id="UP000008237"/>
    </source>
</evidence>
<dbReference type="Pfam" id="PF02037">
    <property type="entry name" value="SAP"/>
    <property type="match status" value="1"/>
</dbReference>
<feature type="domain" description="SAP" evidence="2">
    <location>
        <begin position="12"/>
        <end position="46"/>
    </location>
</feature>
<dbReference type="SMART" id="SM00513">
    <property type="entry name" value="SAP"/>
    <property type="match status" value="1"/>
</dbReference>
<name>E2BV31_HARSA</name>
<gene>
    <name evidence="3" type="ORF">EAI_16747</name>
</gene>
<dbReference type="InterPro" id="IPR003034">
    <property type="entry name" value="SAP_dom"/>
</dbReference>
<feature type="region of interest" description="Disordered" evidence="1">
    <location>
        <begin position="34"/>
        <end position="77"/>
    </location>
</feature>
<proteinExistence type="predicted"/>
<evidence type="ECO:0000256" key="1">
    <source>
        <dbReference type="SAM" id="MobiDB-lite"/>
    </source>
</evidence>
<feature type="compositionally biased region" description="Acidic residues" evidence="1">
    <location>
        <begin position="49"/>
        <end position="73"/>
    </location>
</feature>
<evidence type="ECO:0000313" key="3">
    <source>
        <dbReference type="EMBL" id="EFN80448.1"/>
    </source>
</evidence>
<dbReference type="SUPFAM" id="SSF68906">
    <property type="entry name" value="SAP domain"/>
    <property type="match status" value="1"/>
</dbReference>
<protein>
    <recommendedName>
        <fullName evidence="2">SAP domain-containing protein</fullName>
    </recommendedName>
</protein>
<dbReference type="AlphaFoldDB" id="E2BV31"/>
<reference evidence="3 4" key="1">
    <citation type="journal article" date="2010" name="Science">
        <title>Genomic comparison of the ants Camponotus floridanus and Harpegnathos saltator.</title>
        <authorList>
            <person name="Bonasio R."/>
            <person name="Zhang G."/>
            <person name="Ye C."/>
            <person name="Mutti N.S."/>
            <person name="Fang X."/>
            <person name="Qin N."/>
            <person name="Donahue G."/>
            <person name="Yang P."/>
            <person name="Li Q."/>
            <person name="Li C."/>
            <person name="Zhang P."/>
            <person name="Huang Z."/>
            <person name="Berger S.L."/>
            <person name="Reinberg D."/>
            <person name="Wang J."/>
            <person name="Liebig J."/>
        </authorList>
    </citation>
    <scope>NUCLEOTIDE SEQUENCE [LARGE SCALE GENOMIC DNA]</scope>
    <source>
        <strain evidence="3 4">R22 G/1</strain>
    </source>
</reference>
<evidence type="ECO:0000259" key="2">
    <source>
        <dbReference type="SMART" id="SM00513"/>
    </source>
</evidence>
<dbReference type="Proteomes" id="UP000008237">
    <property type="component" value="Unassembled WGS sequence"/>
</dbReference>
<dbReference type="Gene3D" id="1.10.720.30">
    <property type="entry name" value="SAP domain"/>
    <property type="match status" value="1"/>
</dbReference>
<sequence length="160" mass="18017">MADDDDNTTIDVDTLKVEELRKELAKLKLPCTGSKTVSRERLRATLQYNEDDADEDDADEENSDSEGDDDEDAERSGEVVVAYLVAQHQRRRPVWLGTVVEIDFGRPPTSQHYRRDVRGGGRTVVEEKLWLSLPLFQPSGIDNVAVWTRGPDCSYAAPRP</sequence>
<keyword evidence="4" id="KW-1185">Reference proteome</keyword>
<dbReference type="InParanoid" id="E2BV31"/>
<dbReference type="InterPro" id="IPR036361">
    <property type="entry name" value="SAP_dom_sf"/>
</dbReference>
<organism evidence="4">
    <name type="scientific">Harpegnathos saltator</name>
    <name type="common">Jerdon's jumping ant</name>
    <dbReference type="NCBI Taxonomy" id="610380"/>
    <lineage>
        <taxon>Eukaryota</taxon>
        <taxon>Metazoa</taxon>
        <taxon>Ecdysozoa</taxon>
        <taxon>Arthropoda</taxon>
        <taxon>Hexapoda</taxon>
        <taxon>Insecta</taxon>
        <taxon>Pterygota</taxon>
        <taxon>Neoptera</taxon>
        <taxon>Endopterygota</taxon>
        <taxon>Hymenoptera</taxon>
        <taxon>Apocrita</taxon>
        <taxon>Aculeata</taxon>
        <taxon>Formicoidea</taxon>
        <taxon>Formicidae</taxon>
        <taxon>Ponerinae</taxon>
        <taxon>Ponerini</taxon>
        <taxon>Harpegnathos</taxon>
    </lineage>
</organism>
<accession>E2BV31</accession>
<dbReference type="EMBL" id="GL450790">
    <property type="protein sequence ID" value="EFN80448.1"/>
    <property type="molecule type" value="Genomic_DNA"/>
</dbReference>